<dbReference type="GeneID" id="18811382"/>
<proteinExistence type="predicted"/>
<accession>F8NW41</accession>
<dbReference type="HOGENOM" id="CLU_2198601_0_0_1"/>
<name>F8NW41_SERL9</name>
<dbReference type="KEGG" id="sla:SERLADRAFT_389286"/>
<reference evidence="2" key="1">
    <citation type="submission" date="2011-04" db="EMBL/GenBank/DDBJ databases">
        <title>Evolution of plant cell wall degrading machinery underlies the functional diversity of forest fungi.</title>
        <authorList>
            <consortium name="US DOE Joint Genome Institute (JGI-PGF)"/>
            <person name="Eastwood D.C."/>
            <person name="Floudas D."/>
            <person name="Binder M."/>
            <person name="Majcherczyk A."/>
            <person name="Schneider P."/>
            <person name="Aerts A."/>
            <person name="Asiegbu F.O."/>
            <person name="Baker S.E."/>
            <person name="Barry K."/>
            <person name="Bendiksby M."/>
            <person name="Blumentritt M."/>
            <person name="Coutinho P.M."/>
            <person name="Cullen D."/>
            <person name="Cullen D."/>
            <person name="Gathman A."/>
            <person name="Goodell B."/>
            <person name="Henrissat B."/>
            <person name="Ihrmark K."/>
            <person name="Kauserud H."/>
            <person name="Kohler A."/>
            <person name="LaButti K."/>
            <person name="Lapidus A."/>
            <person name="Lavin J.L."/>
            <person name="Lee Y.-H."/>
            <person name="Lindquist E."/>
            <person name="Lilly W."/>
            <person name="Lucas S."/>
            <person name="Morin E."/>
            <person name="Murat C."/>
            <person name="Oguiza J.A."/>
            <person name="Park J."/>
            <person name="Pisabarro A.G."/>
            <person name="Riley R."/>
            <person name="Rosling A."/>
            <person name="Salamov A."/>
            <person name="Schmidt O."/>
            <person name="Schmutz J."/>
            <person name="Skrede I."/>
            <person name="Stenlid J."/>
            <person name="Wiebenga A."/>
            <person name="Xie X."/>
            <person name="Kues U."/>
            <person name="Hibbett D.S."/>
            <person name="Hoffmeister D."/>
            <person name="Hogberg N."/>
            <person name="Martin F."/>
            <person name="Grigoriev I.V."/>
            <person name="Watkinson S.C."/>
        </authorList>
    </citation>
    <scope>NUCLEOTIDE SEQUENCE</scope>
    <source>
        <strain evidence="2">S7.9</strain>
    </source>
</reference>
<organism>
    <name type="scientific">Serpula lacrymans var. lacrymans (strain S7.9)</name>
    <name type="common">Dry rot fungus</name>
    <dbReference type="NCBI Taxonomy" id="578457"/>
    <lineage>
        <taxon>Eukaryota</taxon>
        <taxon>Fungi</taxon>
        <taxon>Dikarya</taxon>
        <taxon>Basidiomycota</taxon>
        <taxon>Agaricomycotina</taxon>
        <taxon>Agaricomycetes</taxon>
        <taxon>Agaricomycetidae</taxon>
        <taxon>Boletales</taxon>
        <taxon>Coniophorineae</taxon>
        <taxon>Serpulaceae</taxon>
        <taxon>Serpula</taxon>
    </lineage>
</organism>
<dbReference type="OrthoDB" id="338816at2759"/>
<evidence type="ECO:0000313" key="2">
    <source>
        <dbReference type="EMBL" id="EGO24298.1"/>
    </source>
</evidence>
<dbReference type="Proteomes" id="UP000008064">
    <property type="component" value="Unassembled WGS sequence"/>
</dbReference>
<evidence type="ECO:0000256" key="1">
    <source>
        <dbReference type="SAM" id="MobiDB-lite"/>
    </source>
</evidence>
<feature type="compositionally biased region" description="Polar residues" evidence="1">
    <location>
        <begin position="75"/>
        <end position="86"/>
    </location>
</feature>
<gene>
    <name evidence="2" type="ORF">SERLADRAFT_389286</name>
</gene>
<protein>
    <submittedName>
        <fullName evidence="2">Uncharacterized protein</fullName>
    </submittedName>
</protein>
<dbReference type="EMBL" id="GL945434">
    <property type="protein sequence ID" value="EGO24298.1"/>
    <property type="molecule type" value="Genomic_DNA"/>
</dbReference>
<feature type="region of interest" description="Disordered" evidence="1">
    <location>
        <begin position="1"/>
        <end position="108"/>
    </location>
</feature>
<dbReference type="AlphaFoldDB" id="F8NW41"/>
<sequence length="108" mass="12013">MSLNSKTKKVIVSSYTSTPVPSRPVSRAEEEEEEPERVPAPPLVPSYTIKRPPNQPWQNTRGVQAQYIPPPADKTVQSNVATSTEGSSRRRRQKKGTRPNEETSQAEA</sequence>
<dbReference type="RefSeq" id="XP_007318317.1">
    <property type="nucleotide sequence ID" value="XM_007318255.1"/>
</dbReference>